<name>A0A0R2JN57_9LACO</name>
<dbReference type="InterPro" id="IPR010079">
    <property type="entry name" value="Xanthine_PRibTrfase"/>
</dbReference>
<dbReference type="NCBIfam" id="NF006671">
    <property type="entry name" value="PRK09219.1"/>
    <property type="match status" value="1"/>
</dbReference>
<evidence type="ECO:0000256" key="2">
    <source>
        <dbReference type="ARBA" id="ARBA00022676"/>
    </source>
</evidence>
<dbReference type="InterPro" id="IPR050118">
    <property type="entry name" value="Pur/Pyrimidine_PRTase"/>
</dbReference>
<feature type="binding site" evidence="5">
    <location>
        <position position="27"/>
    </location>
    <ligand>
        <name>xanthine</name>
        <dbReference type="ChEBI" id="CHEBI:17712"/>
    </ligand>
</feature>
<feature type="domain" description="Phosphoribosyltransferase" evidence="7">
    <location>
        <begin position="32"/>
        <end position="156"/>
    </location>
</feature>
<keyword evidence="2 5" id="KW-0328">Glycosyltransferase</keyword>
<dbReference type="AlphaFoldDB" id="A0A0R2JN57"/>
<evidence type="ECO:0000256" key="6">
    <source>
        <dbReference type="NCBIfam" id="TIGR01744"/>
    </source>
</evidence>
<proteinExistence type="inferred from homology"/>
<comment type="subcellular location">
    <subcellularLocation>
        <location evidence="5">Cytoplasm</location>
    </subcellularLocation>
</comment>
<dbReference type="InterPro" id="IPR000836">
    <property type="entry name" value="PRTase_dom"/>
</dbReference>
<dbReference type="UniPathway" id="UPA00602">
    <property type="reaction ID" value="UER00658"/>
</dbReference>
<evidence type="ECO:0000313" key="8">
    <source>
        <dbReference type="EMBL" id="KRN78611.1"/>
    </source>
</evidence>
<evidence type="ECO:0000256" key="5">
    <source>
        <dbReference type="HAMAP-Rule" id="MF_01184"/>
    </source>
</evidence>
<comment type="pathway">
    <text evidence="5">Purine metabolism; XMP biosynthesis via salvage pathway; XMP from xanthine: step 1/1.</text>
</comment>
<dbReference type="HAMAP" id="MF_01184">
    <property type="entry name" value="XPRTase"/>
    <property type="match status" value="1"/>
</dbReference>
<dbReference type="PATRIC" id="fig|1122148.6.peg.912"/>
<comment type="similarity">
    <text evidence="5">Belongs to the purine/pyrimidine phosphoribosyltransferase family. Xpt subfamily.</text>
</comment>
<dbReference type="PANTHER" id="PTHR43864:SF1">
    <property type="entry name" value="XANTHINE PHOSPHORIBOSYLTRANSFERASE"/>
    <property type="match status" value="1"/>
</dbReference>
<dbReference type="NCBIfam" id="TIGR01744">
    <property type="entry name" value="XPRTase"/>
    <property type="match status" value="1"/>
</dbReference>
<comment type="catalytic activity">
    <reaction evidence="5">
        <text>XMP + diphosphate = xanthine + 5-phospho-alpha-D-ribose 1-diphosphate</text>
        <dbReference type="Rhea" id="RHEA:10800"/>
        <dbReference type="ChEBI" id="CHEBI:17712"/>
        <dbReference type="ChEBI" id="CHEBI:33019"/>
        <dbReference type="ChEBI" id="CHEBI:57464"/>
        <dbReference type="ChEBI" id="CHEBI:58017"/>
        <dbReference type="EC" id="2.4.2.22"/>
    </reaction>
</comment>
<dbReference type="RefSeq" id="WP_056997690.1">
    <property type="nucleotide sequence ID" value="NZ_FUXS01000002.1"/>
</dbReference>
<evidence type="ECO:0000256" key="3">
    <source>
        <dbReference type="ARBA" id="ARBA00022679"/>
    </source>
</evidence>
<dbReference type="SUPFAM" id="SSF53271">
    <property type="entry name" value="PRTase-like"/>
    <property type="match status" value="1"/>
</dbReference>
<dbReference type="GO" id="GO:0000310">
    <property type="term" value="F:xanthine phosphoribosyltransferase activity"/>
    <property type="evidence" value="ECO:0007669"/>
    <property type="project" value="UniProtKB-UniRule"/>
</dbReference>
<reference evidence="8 9" key="1">
    <citation type="journal article" date="2015" name="Genome Announc.">
        <title>Expanding the biotechnology potential of lactobacilli through comparative genomics of 213 strains and associated genera.</title>
        <authorList>
            <person name="Sun Z."/>
            <person name="Harris H.M."/>
            <person name="McCann A."/>
            <person name="Guo C."/>
            <person name="Argimon S."/>
            <person name="Zhang W."/>
            <person name="Yang X."/>
            <person name="Jeffery I.B."/>
            <person name="Cooney J.C."/>
            <person name="Kagawa T.F."/>
            <person name="Liu W."/>
            <person name="Song Y."/>
            <person name="Salvetti E."/>
            <person name="Wrobel A."/>
            <person name="Rasinkangas P."/>
            <person name="Parkhill J."/>
            <person name="Rea M.C."/>
            <person name="O'Sullivan O."/>
            <person name="Ritari J."/>
            <person name="Douillard F.P."/>
            <person name="Paul Ross R."/>
            <person name="Yang R."/>
            <person name="Briner A.E."/>
            <person name="Felis G.E."/>
            <person name="de Vos W.M."/>
            <person name="Barrangou R."/>
            <person name="Klaenhammer T.R."/>
            <person name="Caufield P.W."/>
            <person name="Cui Y."/>
            <person name="Zhang H."/>
            <person name="O'Toole P.W."/>
        </authorList>
    </citation>
    <scope>NUCLEOTIDE SEQUENCE [LARGE SCALE GENOMIC DNA]</scope>
    <source>
        <strain evidence="8 9">DSM 20690</strain>
    </source>
</reference>
<dbReference type="PANTHER" id="PTHR43864">
    <property type="entry name" value="HYPOXANTHINE/GUANINE PHOSPHORIBOSYLTRANSFERASE"/>
    <property type="match status" value="1"/>
</dbReference>
<dbReference type="Pfam" id="PF00156">
    <property type="entry name" value="Pribosyltran"/>
    <property type="match status" value="1"/>
</dbReference>
<dbReference type="GO" id="GO:0032265">
    <property type="term" value="P:XMP salvage"/>
    <property type="evidence" value="ECO:0007669"/>
    <property type="project" value="UniProtKB-UniRule"/>
</dbReference>
<keyword evidence="3 5" id="KW-0808">Transferase</keyword>
<feature type="binding site" evidence="5">
    <location>
        <begin position="128"/>
        <end position="132"/>
    </location>
    <ligand>
        <name>5-phospho-alpha-D-ribose 1-diphosphate</name>
        <dbReference type="ChEBI" id="CHEBI:58017"/>
    </ligand>
</feature>
<dbReference type="InterPro" id="IPR029057">
    <property type="entry name" value="PRTase-like"/>
</dbReference>
<comment type="caution">
    <text evidence="8">The sequence shown here is derived from an EMBL/GenBank/DDBJ whole genome shotgun (WGS) entry which is preliminary data.</text>
</comment>
<organism evidence="8 9">
    <name type="scientific">Fructilactobacillus lindneri DSM 20690 = JCM 11027</name>
    <dbReference type="NCBI Taxonomy" id="1122148"/>
    <lineage>
        <taxon>Bacteria</taxon>
        <taxon>Bacillati</taxon>
        <taxon>Bacillota</taxon>
        <taxon>Bacilli</taxon>
        <taxon>Lactobacillales</taxon>
        <taxon>Lactobacillaceae</taxon>
        <taxon>Fructilactobacillus</taxon>
    </lineage>
</organism>
<dbReference type="Proteomes" id="UP000051565">
    <property type="component" value="Unassembled WGS sequence"/>
</dbReference>
<keyword evidence="4 5" id="KW-0660">Purine salvage</keyword>
<comment type="subunit">
    <text evidence="5">Homodimer.</text>
</comment>
<dbReference type="EC" id="2.4.2.22" evidence="5 6"/>
<dbReference type="Gene3D" id="3.40.50.2020">
    <property type="match status" value="1"/>
</dbReference>
<protein>
    <recommendedName>
        <fullName evidence="5 6">Xanthine phosphoribosyltransferase</fullName>
        <shortName evidence="5">XPRTase</shortName>
        <ecNumber evidence="5 6">2.4.2.22</ecNumber>
    </recommendedName>
</protein>
<dbReference type="GO" id="GO:0005737">
    <property type="term" value="C:cytoplasm"/>
    <property type="evidence" value="ECO:0007669"/>
    <property type="project" value="UniProtKB-SubCell"/>
</dbReference>
<feature type="binding site" evidence="5">
    <location>
        <position position="156"/>
    </location>
    <ligand>
        <name>xanthine</name>
        <dbReference type="ChEBI" id="CHEBI:17712"/>
    </ligand>
</feature>
<feature type="binding site" evidence="5">
    <location>
        <position position="20"/>
    </location>
    <ligand>
        <name>xanthine</name>
        <dbReference type="ChEBI" id="CHEBI:17712"/>
    </ligand>
</feature>
<dbReference type="GO" id="GO:0046110">
    <property type="term" value="P:xanthine metabolic process"/>
    <property type="evidence" value="ECO:0007669"/>
    <property type="project" value="UniProtKB-UniRule"/>
</dbReference>
<comment type="function">
    <text evidence="5">Converts the preformed base xanthine, a product of nucleic acid breakdown, to xanthosine 5'-monophosphate (XMP), so it can be reused for RNA or DNA synthesis.</text>
</comment>
<accession>A0A0R2JN57</accession>
<evidence type="ECO:0000259" key="7">
    <source>
        <dbReference type="Pfam" id="PF00156"/>
    </source>
</evidence>
<keyword evidence="9" id="KW-1185">Reference proteome</keyword>
<dbReference type="EMBL" id="JQBT01000033">
    <property type="protein sequence ID" value="KRN78611.1"/>
    <property type="molecule type" value="Genomic_DNA"/>
</dbReference>
<dbReference type="OrthoDB" id="9790678at2"/>
<evidence type="ECO:0000313" key="9">
    <source>
        <dbReference type="Proteomes" id="UP000051565"/>
    </source>
</evidence>
<evidence type="ECO:0000256" key="1">
    <source>
        <dbReference type="ARBA" id="ARBA00022490"/>
    </source>
</evidence>
<evidence type="ECO:0000256" key="4">
    <source>
        <dbReference type="ARBA" id="ARBA00022726"/>
    </source>
</evidence>
<sequence>MEALKTAIKEHGTVLPGNILKVNSFLNHQIDPNLMYKIGKEFAQLFQTAKITKIITVESSGIAPAMMTGLALNVPVVFARKSKSLTVRDDVYTAEVISYTKKTNNQIYIEKKFINSDDHILIIDDFLANGEAVKGLLQIIKNANANLTGVGIVIEKSFQPGAQYLRDQGIIVHSLARIKSLANNKVTFMND</sequence>
<gene>
    <name evidence="5" type="primary">xpt</name>
    <name evidence="8" type="ORF">IV52_GL000887</name>
</gene>
<keyword evidence="1 5" id="KW-0963">Cytoplasm</keyword>
<dbReference type="GO" id="GO:0006166">
    <property type="term" value="P:purine ribonucleoside salvage"/>
    <property type="evidence" value="ECO:0007669"/>
    <property type="project" value="UniProtKB-KW"/>
</dbReference>
<dbReference type="CDD" id="cd06223">
    <property type="entry name" value="PRTases_typeI"/>
    <property type="match status" value="1"/>
</dbReference>